<feature type="region of interest" description="Disordered" evidence="5">
    <location>
        <begin position="419"/>
        <end position="447"/>
    </location>
</feature>
<dbReference type="GO" id="GO:0016279">
    <property type="term" value="F:protein-lysine N-methyltransferase activity"/>
    <property type="evidence" value="ECO:0007669"/>
    <property type="project" value="InterPro"/>
</dbReference>
<keyword evidence="4" id="KW-0949">S-adenosyl-L-methionine</keyword>
<organism evidence="7 8">
    <name type="scientific">Mesorhabditis spiculigera</name>
    <dbReference type="NCBI Taxonomy" id="96644"/>
    <lineage>
        <taxon>Eukaryota</taxon>
        <taxon>Metazoa</taxon>
        <taxon>Ecdysozoa</taxon>
        <taxon>Nematoda</taxon>
        <taxon>Chromadorea</taxon>
        <taxon>Rhabditida</taxon>
        <taxon>Rhabditina</taxon>
        <taxon>Rhabditomorpha</taxon>
        <taxon>Rhabditoidea</taxon>
        <taxon>Rhabditidae</taxon>
        <taxon>Mesorhabditinae</taxon>
        <taxon>Mesorhabditis</taxon>
    </lineage>
</organism>
<reference evidence="7" key="1">
    <citation type="submission" date="2023-06" db="EMBL/GenBank/DDBJ databases">
        <authorList>
            <person name="Delattre M."/>
        </authorList>
    </citation>
    <scope>NUCLEOTIDE SEQUENCE</scope>
    <source>
        <strain evidence="7">AF72</strain>
    </source>
</reference>
<evidence type="ECO:0000313" key="7">
    <source>
        <dbReference type="EMBL" id="CAJ0582635.1"/>
    </source>
</evidence>
<evidence type="ECO:0000256" key="3">
    <source>
        <dbReference type="ARBA" id="ARBA00022679"/>
    </source>
</evidence>
<keyword evidence="8" id="KW-1185">Reference proteome</keyword>
<evidence type="ECO:0000256" key="1">
    <source>
        <dbReference type="ARBA" id="ARBA00010633"/>
    </source>
</evidence>
<dbReference type="PANTHER" id="PTHR13610:SF9">
    <property type="entry name" value="FI06469P"/>
    <property type="match status" value="1"/>
</dbReference>
<dbReference type="AlphaFoldDB" id="A0AA36G7Z7"/>
<keyword evidence="6" id="KW-0812">Transmembrane</keyword>
<comment type="similarity">
    <text evidence="1">Belongs to the ANT/ATPSC lysine N-methyltransferase family.</text>
</comment>
<accession>A0AA36G7Z7</accession>
<keyword evidence="6" id="KW-0472">Membrane</keyword>
<dbReference type="GO" id="GO:1905706">
    <property type="term" value="P:regulation of mitochondrial ATP synthesis coupled proton transport"/>
    <property type="evidence" value="ECO:0007669"/>
    <property type="project" value="TreeGrafter"/>
</dbReference>
<keyword evidence="3" id="KW-0808">Transferase</keyword>
<keyword evidence="2" id="KW-0489">Methyltransferase</keyword>
<proteinExistence type="inferred from homology"/>
<evidence type="ECO:0000256" key="4">
    <source>
        <dbReference type="ARBA" id="ARBA00022691"/>
    </source>
</evidence>
<sequence>MCSTGSLLIDIEEDVEYCSPTKNGRGFIGGYKTPTSLKLLEHSSHEKKSPHDKLRATMGASGGLVVAGLAGAVGLGISLAAIPFVTPALRRVCIPYVPATPQQLSNLDVALSAVPNKAPLIDLGSGDGRVVLQCAERGIPSAGVELNAVLVAYSKWRALRTGMRSKASFYRMDLFKTDLTKYNTAVIFGAESLMDSLVPKLDEMRDGSRVLACRFPLPDHPRWQLTSQVGEGIDAVWVYVDNMEDCAAVGIGALACILTATVIEVLGVPRTKKVITELARRGSDITALHLLQDFLGQKWSVLSLSSLPSVLLRHALTLAAHHPDSVCRRFSCLPSSCPRFPSLNHAAEDVEEDAEEEATLAAAMLPHHPLADTPSPLNLEASLPRVPQSVMDLRLPPSGYAGPQPSIQPVFASAPQAQGGYAAGAQGGASSSGYASKAKGVPNHETLPDMVAMPELPLSRAIRF</sequence>
<dbReference type="InterPro" id="IPR026170">
    <property type="entry name" value="FAM173A/B"/>
</dbReference>
<evidence type="ECO:0000256" key="6">
    <source>
        <dbReference type="SAM" id="Phobius"/>
    </source>
</evidence>
<feature type="non-terminal residue" evidence="7">
    <location>
        <position position="1"/>
    </location>
</feature>
<evidence type="ECO:0000313" key="8">
    <source>
        <dbReference type="Proteomes" id="UP001177023"/>
    </source>
</evidence>
<dbReference type="SUPFAM" id="SSF53335">
    <property type="entry name" value="S-adenosyl-L-methionine-dependent methyltransferases"/>
    <property type="match status" value="1"/>
</dbReference>
<dbReference type="GO" id="GO:0032259">
    <property type="term" value="P:methylation"/>
    <property type="evidence" value="ECO:0007669"/>
    <property type="project" value="UniProtKB-KW"/>
</dbReference>
<gene>
    <name evidence="7" type="ORF">MSPICULIGERA_LOCUS20765</name>
</gene>
<dbReference type="GO" id="GO:0005739">
    <property type="term" value="C:mitochondrion"/>
    <property type="evidence" value="ECO:0007669"/>
    <property type="project" value="TreeGrafter"/>
</dbReference>
<dbReference type="Proteomes" id="UP001177023">
    <property type="component" value="Unassembled WGS sequence"/>
</dbReference>
<evidence type="ECO:0000256" key="5">
    <source>
        <dbReference type="SAM" id="MobiDB-lite"/>
    </source>
</evidence>
<comment type="caution">
    <text evidence="7">The sequence shown here is derived from an EMBL/GenBank/DDBJ whole genome shotgun (WGS) entry which is preliminary data.</text>
</comment>
<dbReference type="InterPro" id="IPR029063">
    <property type="entry name" value="SAM-dependent_MTases_sf"/>
</dbReference>
<feature type="transmembrane region" description="Helical" evidence="6">
    <location>
        <begin position="63"/>
        <end position="85"/>
    </location>
</feature>
<dbReference type="EMBL" id="CATQJA010002664">
    <property type="protein sequence ID" value="CAJ0582635.1"/>
    <property type="molecule type" value="Genomic_DNA"/>
</dbReference>
<protein>
    <submittedName>
        <fullName evidence="7">Uncharacterized protein</fullName>
    </submittedName>
</protein>
<evidence type="ECO:0000256" key="2">
    <source>
        <dbReference type="ARBA" id="ARBA00022603"/>
    </source>
</evidence>
<dbReference type="PANTHER" id="PTHR13610">
    <property type="entry name" value="METHYLTRANSFERASE DOMAIN-CONTAINING PROTEIN"/>
    <property type="match status" value="1"/>
</dbReference>
<name>A0AA36G7Z7_9BILA</name>
<feature type="compositionally biased region" description="Low complexity" evidence="5">
    <location>
        <begin position="428"/>
        <end position="440"/>
    </location>
</feature>
<keyword evidence="6" id="KW-1133">Transmembrane helix</keyword>
<dbReference type="Gene3D" id="3.40.50.150">
    <property type="entry name" value="Vaccinia Virus protein VP39"/>
    <property type="match status" value="1"/>
</dbReference>